<dbReference type="PANTHER" id="PTHR38420">
    <property type="entry name" value="AP-4-A PHOSPHORYLASE II"/>
    <property type="match status" value="1"/>
</dbReference>
<dbReference type="HOGENOM" id="CLU_049915_3_0_3"/>
<dbReference type="GO" id="GO:0003877">
    <property type="term" value="F:ATP:ADP adenylyltransferase activity"/>
    <property type="evidence" value="ECO:0007669"/>
    <property type="project" value="InterPro"/>
</dbReference>
<evidence type="ECO:0000259" key="3">
    <source>
        <dbReference type="Pfam" id="PF19327"/>
    </source>
</evidence>
<dbReference type="SUPFAM" id="SSF54197">
    <property type="entry name" value="HIT-like"/>
    <property type="match status" value="1"/>
</dbReference>
<evidence type="ECO:0000313" key="5">
    <source>
        <dbReference type="Proteomes" id="UP000001420"/>
    </source>
</evidence>
<dbReference type="EMBL" id="AE017126">
    <property type="protein sequence ID" value="AAQ00006.1"/>
    <property type="molecule type" value="Genomic_DNA"/>
</dbReference>
<proteinExistence type="predicted"/>
<feature type="domain" description="ATP adenylyltransferase C-terminal" evidence="2">
    <location>
        <begin position="187"/>
        <end position="278"/>
    </location>
</feature>
<dbReference type="KEGG" id="pma:Pro_0961"/>
<keyword evidence="4" id="KW-0808">Transferase</keyword>
<evidence type="ECO:0000313" key="4">
    <source>
        <dbReference type="EMBL" id="AAQ00006.1"/>
    </source>
</evidence>
<keyword evidence="4" id="KW-0548">Nucleotidyltransferase</keyword>
<dbReference type="Pfam" id="PF09830">
    <property type="entry name" value="ATP_transf"/>
    <property type="match status" value="1"/>
</dbReference>
<evidence type="ECO:0000259" key="2">
    <source>
        <dbReference type="Pfam" id="PF09830"/>
    </source>
</evidence>
<dbReference type="EnsemblBacteria" id="AAQ00006">
    <property type="protein sequence ID" value="AAQ00006"/>
    <property type="gene ID" value="Pro_0961"/>
</dbReference>
<organism evidence="4 5">
    <name type="scientific">Prochlorococcus marinus (strain SARG / CCMP1375 / SS120)</name>
    <dbReference type="NCBI Taxonomy" id="167539"/>
    <lineage>
        <taxon>Bacteria</taxon>
        <taxon>Bacillati</taxon>
        <taxon>Cyanobacteriota</taxon>
        <taxon>Cyanophyceae</taxon>
        <taxon>Synechococcales</taxon>
        <taxon>Prochlorococcaceae</taxon>
        <taxon>Prochlorococcus</taxon>
    </lineage>
</organism>
<accession>Q7VBY1</accession>
<dbReference type="InterPro" id="IPR019200">
    <property type="entry name" value="ATP_adenylylTrfase_C"/>
</dbReference>
<dbReference type="PANTHER" id="PTHR38420:SF1">
    <property type="entry name" value="PUTATIVE (AFU_ORTHOLOGUE AFUA_5G14690)-RELATED"/>
    <property type="match status" value="1"/>
</dbReference>
<dbReference type="Gene3D" id="3.30.428.70">
    <property type="match status" value="1"/>
</dbReference>
<name>Q7VBY1_PROMA</name>
<dbReference type="InterPro" id="IPR045759">
    <property type="entry name" value="Ap4A_phos1/2_N"/>
</dbReference>
<dbReference type="GO" id="GO:0005524">
    <property type="term" value="F:ATP binding"/>
    <property type="evidence" value="ECO:0007669"/>
    <property type="project" value="InterPro"/>
</dbReference>
<keyword evidence="5" id="KW-1185">Reference proteome</keyword>
<feature type="domain" description="Ap4A phosphorylase 1/2 N-terminal" evidence="3">
    <location>
        <begin position="3"/>
        <end position="150"/>
    </location>
</feature>
<dbReference type="Proteomes" id="UP000001420">
    <property type="component" value="Chromosome"/>
</dbReference>
<dbReference type="eggNOG" id="COG4360">
    <property type="taxonomic scope" value="Bacteria"/>
</dbReference>
<dbReference type="InterPro" id="IPR009163">
    <property type="entry name" value="Ap4A_phos1/2"/>
</dbReference>
<gene>
    <name evidence="4" type="primary">APA2</name>
    <name evidence="4" type="ordered locus">Pro_0961</name>
</gene>
<reference evidence="4 5" key="1">
    <citation type="journal article" date="2003" name="Proc. Natl. Acad. Sci. U.S.A.">
        <title>Genome sequence of the cyanobacterium Prochlorococcus marinus SS120, a nearly minimal oxyphototrophic genome.</title>
        <authorList>
            <person name="Dufresne A."/>
            <person name="Salanoubat M."/>
            <person name="Partensky F."/>
            <person name="Artiguenave F."/>
            <person name="Axmann I.M."/>
            <person name="Barbe V."/>
            <person name="Duprat S."/>
            <person name="Galperin M.Y."/>
            <person name="Koonin E.V."/>
            <person name="Le Gall F."/>
            <person name="Makarova K.S."/>
            <person name="Ostrowski M."/>
            <person name="Oztas S."/>
            <person name="Robert C."/>
            <person name="Rogozin I.B."/>
            <person name="Scanlan D.J."/>
            <person name="Tandeau de Marsac N."/>
            <person name="Weissenbach J."/>
            <person name="Wincker P."/>
            <person name="Wolf Y.I."/>
            <person name="Hess W.R."/>
        </authorList>
    </citation>
    <scope>NUCLEOTIDE SEQUENCE [LARGE SCALE GENOMIC DNA]</scope>
    <source>
        <strain evidence="5">SARG / CCMP1375 / SS120</strain>
    </source>
</reference>
<dbReference type="AlphaFoldDB" id="Q7VBY1"/>
<dbReference type="PIRSF" id="PIRSF000846">
    <property type="entry name" value="ATP_adenylyltr"/>
    <property type="match status" value="1"/>
</dbReference>
<dbReference type="InterPro" id="IPR036265">
    <property type="entry name" value="HIT-like_sf"/>
</dbReference>
<dbReference type="InterPro" id="IPR043171">
    <property type="entry name" value="Ap4A_phos1/2-like"/>
</dbReference>
<dbReference type="RefSeq" id="WP_011125113.1">
    <property type="nucleotide sequence ID" value="NC_005042.1"/>
</dbReference>
<dbReference type="OrthoDB" id="421767at2"/>
<sequence>MNQENYWIKSLSLSKNALENSSLKPINTNLEYLSTATNLIFEYRRVSSINFKFSTTFGPKENPFRPWDKRLQIDTIGNNHILILNKYPVQIGHMLLITRKWYPQDGWLNQTDWEALKAVEKDTSGLWFFNSGPKAGASQNHRHLQLLRRKILDISCPLESWYEGNQNINLCESSLLRRNICSAKRSIKNETAYDLHNTYIRLCDRIGLGAPDDSTKPNYPYNLLISPNWIGIIRRSKEYAYGFSLNALAFAGYLLGTNKSNNDWLNKNGPIKLLEEVVAD</sequence>
<evidence type="ECO:0000256" key="1">
    <source>
        <dbReference type="PIRSR" id="PIRSR000846-1"/>
    </source>
</evidence>
<protein>
    <submittedName>
        <fullName evidence="4">ATP adenylyltransferase</fullName>
    </submittedName>
</protein>
<dbReference type="GO" id="GO:0009117">
    <property type="term" value="P:nucleotide metabolic process"/>
    <property type="evidence" value="ECO:0007669"/>
    <property type="project" value="InterPro"/>
</dbReference>
<feature type="active site" description="Nucleophile" evidence="1">
    <location>
        <position position="143"/>
    </location>
</feature>
<dbReference type="STRING" id="167539.Pro_0961"/>
<dbReference type="PATRIC" id="fig|167539.5.peg.1010"/>
<dbReference type="Pfam" id="PF19327">
    <property type="entry name" value="Ap4A_phos_N"/>
    <property type="match status" value="1"/>
</dbReference>